<keyword evidence="2" id="KW-0472">Membrane</keyword>
<gene>
    <name evidence="3" type="ORF">Vau01_091830</name>
</gene>
<evidence type="ECO:0000313" key="3">
    <source>
        <dbReference type="EMBL" id="GIJ61667.1"/>
    </source>
</evidence>
<keyword evidence="2" id="KW-0812">Transmembrane</keyword>
<accession>A0A8J3ZCY7</accession>
<evidence type="ECO:0000256" key="2">
    <source>
        <dbReference type="SAM" id="Phobius"/>
    </source>
</evidence>
<organism evidence="3 4">
    <name type="scientific">Virgisporangium aurantiacum</name>
    <dbReference type="NCBI Taxonomy" id="175570"/>
    <lineage>
        <taxon>Bacteria</taxon>
        <taxon>Bacillati</taxon>
        <taxon>Actinomycetota</taxon>
        <taxon>Actinomycetes</taxon>
        <taxon>Micromonosporales</taxon>
        <taxon>Micromonosporaceae</taxon>
        <taxon>Virgisporangium</taxon>
    </lineage>
</organism>
<dbReference type="AlphaFoldDB" id="A0A8J3ZCY7"/>
<sequence length="143" mass="14698">MLWPNQQQAQQPRQGQQYPSSHGGTVYGAHEAGPSSAPPANTGDPYGAATPGLRNVGGPASNQGYYPNQQQPAFQAPNPVESSGSLTGHILGQGRADTPTPKSRTAKVVIILAVVLVVMVLLGLLAATLFNDMISDLLGGALG</sequence>
<feature type="transmembrane region" description="Helical" evidence="2">
    <location>
        <begin position="108"/>
        <end position="130"/>
    </location>
</feature>
<protein>
    <submittedName>
        <fullName evidence="3">Uncharacterized protein</fullName>
    </submittedName>
</protein>
<feature type="compositionally biased region" description="Low complexity" evidence="1">
    <location>
        <begin position="1"/>
        <end position="17"/>
    </location>
</feature>
<reference evidence="3" key="1">
    <citation type="submission" date="2021-01" db="EMBL/GenBank/DDBJ databases">
        <title>Whole genome shotgun sequence of Virgisporangium aurantiacum NBRC 16421.</title>
        <authorList>
            <person name="Komaki H."/>
            <person name="Tamura T."/>
        </authorList>
    </citation>
    <scope>NUCLEOTIDE SEQUENCE</scope>
    <source>
        <strain evidence="3">NBRC 16421</strain>
    </source>
</reference>
<proteinExistence type="predicted"/>
<comment type="caution">
    <text evidence="3">The sequence shown here is derived from an EMBL/GenBank/DDBJ whole genome shotgun (WGS) entry which is preliminary data.</text>
</comment>
<dbReference type="EMBL" id="BOPG01000069">
    <property type="protein sequence ID" value="GIJ61667.1"/>
    <property type="molecule type" value="Genomic_DNA"/>
</dbReference>
<dbReference type="Proteomes" id="UP000612585">
    <property type="component" value="Unassembled WGS sequence"/>
</dbReference>
<name>A0A8J3ZCY7_9ACTN</name>
<keyword evidence="2" id="KW-1133">Transmembrane helix</keyword>
<feature type="region of interest" description="Disordered" evidence="1">
    <location>
        <begin position="1"/>
        <end position="102"/>
    </location>
</feature>
<evidence type="ECO:0000256" key="1">
    <source>
        <dbReference type="SAM" id="MobiDB-lite"/>
    </source>
</evidence>
<keyword evidence="4" id="KW-1185">Reference proteome</keyword>
<dbReference type="RefSeq" id="WP_204006764.1">
    <property type="nucleotide sequence ID" value="NZ_BOPG01000069.1"/>
</dbReference>
<evidence type="ECO:0000313" key="4">
    <source>
        <dbReference type="Proteomes" id="UP000612585"/>
    </source>
</evidence>
<feature type="compositionally biased region" description="Low complexity" evidence="1">
    <location>
        <begin position="67"/>
        <end position="79"/>
    </location>
</feature>